<accession>A0AA40KW44</accession>
<dbReference type="AlphaFoldDB" id="A0AA40KW44"/>
<protein>
    <submittedName>
        <fullName evidence="1">Uncharacterized protein</fullName>
    </submittedName>
</protein>
<gene>
    <name evidence="1" type="ORF">K0M31_007559</name>
</gene>
<feature type="non-terminal residue" evidence="1">
    <location>
        <position position="1"/>
    </location>
</feature>
<keyword evidence="2" id="KW-1185">Reference proteome</keyword>
<organism evidence="1 2">
    <name type="scientific">Melipona bicolor</name>
    <dbReference type="NCBI Taxonomy" id="60889"/>
    <lineage>
        <taxon>Eukaryota</taxon>
        <taxon>Metazoa</taxon>
        <taxon>Ecdysozoa</taxon>
        <taxon>Arthropoda</taxon>
        <taxon>Hexapoda</taxon>
        <taxon>Insecta</taxon>
        <taxon>Pterygota</taxon>
        <taxon>Neoptera</taxon>
        <taxon>Endopterygota</taxon>
        <taxon>Hymenoptera</taxon>
        <taxon>Apocrita</taxon>
        <taxon>Aculeata</taxon>
        <taxon>Apoidea</taxon>
        <taxon>Anthophila</taxon>
        <taxon>Apidae</taxon>
        <taxon>Melipona</taxon>
    </lineage>
</organism>
<name>A0AA40KW44_9HYME</name>
<evidence type="ECO:0000313" key="2">
    <source>
        <dbReference type="Proteomes" id="UP001177670"/>
    </source>
</evidence>
<comment type="caution">
    <text evidence="1">The sequence shown here is derived from an EMBL/GenBank/DDBJ whole genome shotgun (WGS) entry which is preliminary data.</text>
</comment>
<reference evidence="1" key="1">
    <citation type="submission" date="2021-10" db="EMBL/GenBank/DDBJ databases">
        <title>Melipona bicolor Genome sequencing and assembly.</title>
        <authorList>
            <person name="Araujo N.S."/>
            <person name="Arias M.C."/>
        </authorList>
    </citation>
    <scope>NUCLEOTIDE SEQUENCE</scope>
    <source>
        <strain evidence="1">USP_2M_L1-L4_2017</strain>
        <tissue evidence="1">Whole body</tissue>
    </source>
</reference>
<dbReference type="Proteomes" id="UP001177670">
    <property type="component" value="Unassembled WGS sequence"/>
</dbReference>
<sequence>VSVAAVTNQSRHLHATFVSTEPETCIDDCRLRNRTFYSLKFFLVPSLVSKPDHFDQHGQIKCYHHPYTIFPSIIVLVIFEPVFGSQWNTTTKNPRINFNL</sequence>
<dbReference type="EMBL" id="JAHYIQ010000002">
    <property type="protein sequence ID" value="KAK1134788.1"/>
    <property type="molecule type" value="Genomic_DNA"/>
</dbReference>
<evidence type="ECO:0000313" key="1">
    <source>
        <dbReference type="EMBL" id="KAK1134788.1"/>
    </source>
</evidence>
<proteinExistence type="predicted"/>